<organism evidence="1">
    <name type="scientific">Siphoviridae sp. ctOCb13</name>
    <dbReference type="NCBI Taxonomy" id="2825477"/>
    <lineage>
        <taxon>Viruses</taxon>
        <taxon>Duplodnaviria</taxon>
        <taxon>Heunggongvirae</taxon>
        <taxon>Uroviricota</taxon>
        <taxon>Caudoviricetes</taxon>
    </lineage>
</organism>
<evidence type="ECO:0000313" key="1">
    <source>
        <dbReference type="EMBL" id="DAE12712.1"/>
    </source>
</evidence>
<dbReference type="EMBL" id="BK015555">
    <property type="protein sequence ID" value="DAE12712.1"/>
    <property type="molecule type" value="Genomic_DNA"/>
</dbReference>
<protein>
    <submittedName>
        <fullName evidence="1">Uncharacterized protein</fullName>
    </submittedName>
</protein>
<proteinExistence type="predicted"/>
<accession>A0A8S5Q145</accession>
<reference evidence="1" key="1">
    <citation type="journal article" date="2021" name="Proc. Natl. Acad. Sci. U.S.A.">
        <title>A Catalog of Tens of Thousands of Viruses from Human Metagenomes Reveals Hidden Associations with Chronic Diseases.</title>
        <authorList>
            <person name="Tisza M.J."/>
            <person name="Buck C.B."/>
        </authorList>
    </citation>
    <scope>NUCLEOTIDE SEQUENCE</scope>
    <source>
        <strain evidence="1">CtOCb13</strain>
    </source>
</reference>
<name>A0A8S5Q145_9CAUD</name>
<sequence>MLFYFVGGKFFSNFAAFPFTLSIGNDIRA</sequence>